<dbReference type="EMBL" id="JACRUO010000001">
    <property type="protein sequence ID" value="MBD3688848.1"/>
    <property type="molecule type" value="Genomic_DNA"/>
</dbReference>
<sequence length="134" mass="14233">MTQGDDVADTDYLDLLVYSEDSALREAVISAVGSRPGKGLPRARWTEAATAAGAQDKIHHGNFAAIVLDAETTKVSGMVLAKTLEQEEDTVPPVIMLVARPQDEWLARFSGAMTCVALPIDPRELQEAVAGAVA</sequence>
<accession>A0A8I0GC59</accession>
<dbReference type="SUPFAM" id="SSF52172">
    <property type="entry name" value="CheY-like"/>
    <property type="match status" value="1"/>
</dbReference>
<gene>
    <name evidence="3" type="ORF">H8R10_01140</name>
</gene>
<comment type="caution">
    <text evidence="3">The sequence shown here is derived from an EMBL/GenBank/DDBJ whole genome shotgun (WGS) entry which is preliminary data.</text>
</comment>
<feature type="modified residue" description="4-aspartylphosphate" evidence="1">
    <location>
        <position position="69"/>
    </location>
</feature>
<protein>
    <submittedName>
        <fullName evidence="3">Two-component system response regulator</fullName>
    </submittedName>
</protein>
<evidence type="ECO:0000313" key="4">
    <source>
        <dbReference type="Proteomes" id="UP000627538"/>
    </source>
</evidence>
<dbReference type="GO" id="GO:0000160">
    <property type="term" value="P:phosphorelay signal transduction system"/>
    <property type="evidence" value="ECO:0007669"/>
    <property type="project" value="InterPro"/>
</dbReference>
<keyword evidence="4" id="KW-1185">Reference proteome</keyword>
<dbReference type="InterPro" id="IPR001789">
    <property type="entry name" value="Sig_transdc_resp-reg_receiver"/>
</dbReference>
<keyword evidence="1" id="KW-0597">Phosphoprotein</keyword>
<organism evidence="3 4">
    <name type="scientific">Nanchangia anserum</name>
    <dbReference type="NCBI Taxonomy" id="2692125"/>
    <lineage>
        <taxon>Bacteria</taxon>
        <taxon>Bacillati</taxon>
        <taxon>Actinomycetota</taxon>
        <taxon>Actinomycetes</taxon>
        <taxon>Actinomycetales</taxon>
        <taxon>Actinomycetaceae</taxon>
        <taxon>Nanchangia</taxon>
    </lineage>
</organism>
<proteinExistence type="predicted"/>
<reference evidence="3 4" key="1">
    <citation type="submission" date="2020-08" db="EMBL/GenBank/DDBJ databases">
        <title>Winkia gen. nov., sp. nov., isolated from faeces of the Anser albifrons in China.</title>
        <authorList>
            <person name="Liu Q."/>
        </authorList>
    </citation>
    <scope>NUCLEOTIDE SEQUENCE [LARGE SCALE GENOMIC DNA]</scope>
    <source>
        <strain evidence="3 4">C62</strain>
    </source>
</reference>
<dbReference type="AlphaFoldDB" id="A0A8I0GC59"/>
<evidence type="ECO:0000259" key="2">
    <source>
        <dbReference type="PROSITE" id="PS50110"/>
    </source>
</evidence>
<evidence type="ECO:0000313" key="3">
    <source>
        <dbReference type="EMBL" id="MBD3688848.1"/>
    </source>
</evidence>
<dbReference type="Gene3D" id="3.40.50.2300">
    <property type="match status" value="1"/>
</dbReference>
<dbReference type="Proteomes" id="UP000627538">
    <property type="component" value="Unassembled WGS sequence"/>
</dbReference>
<feature type="domain" description="Response regulatory" evidence="2">
    <location>
        <begin position="14"/>
        <end position="133"/>
    </location>
</feature>
<evidence type="ECO:0000256" key="1">
    <source>
        <dbReference type="PROSITE-ProRule" id="PRU00169"/>
    </source>
</evidence>
<dbReference type="InterPro" id="IPR011006">
    <property type="entry name" value="CheY-like_superfamily"/>
</dbReference>
<dbReference type="PROSITE" id="PS50110">
    <property type="entry name" value="RESPONSE_REGULATORY"/>
    <property type="match status" value="1"/>
</dbReference>
<name>A0A8I0GC59_9ACTO</name>